<dbReference type="PANTHER" id="PTHR11505">
    <property type="entry name" value="L1 TRANSPOSABLE ELEMENT-RELATED"/>
    <property type="match status" value="1"/>
</dbReference>
<gene>
    <name evidence="1" type="ORF">PECUL_23A039453</name>
</gene>
<dbReference type="InterPro" id="IPR004244">
    <property type="entry name" value="Transposase_22"/>
</dbReference>
<evidence type="ECO:0000313" key="1">
    <source>
        <dbReference type="EMBL" id="CAH2295949.1"/>
    </source>
</evidence>
<protein>
    <submittedName>
        <fullName evidence="1">Uncharacterized protein</fullName>
    </submittedName>
</protein>
<dbReference type="AlphaFoldDB" id="A0AAD1SAC1"/>
<dbReference type="Gene3D" id="3.30.70.1820">
    <property type="entry name" value="L1 transposable element, RRM domain"/>
    <property type="match status" value="1"/>
</dbReference>
<accession>A0AAD1SAC1</accession>
<dbReference type="EMBL" id="OW240916">
    <property type="protein sequence ID" value="CAH2295949.1"/>
    <property type="molecule type" value="Genomic_DNA"/>
</dbReference>
<organism evidence="1 2">
    <name type="scientific">Pelobates cultripes</name>
    <name type="common">Western spadefoot toad</name>
    <dbReference type="NCBI Taxonomy" id="61616"/>
    <lineage>
        <taxon>Eukaryota</taxon>
        <taxon>Metazoa</taxon>
        <taxon>Chordata</taxon>
        <taxon>Craniata</taxon>
        <taxon>Vertebrata</taxon>
        <taxon>Euteleostomi</taxon>
        <taxon>Amphibia</taxon>
        <taxon>Batrachia</taxon>
        <taxon>Anura</taxon>
        <taxon>Pelobatoidea</taxon>
        <taxon>Pelobatidae</taxon>
        <taxon>Pelobates</taxon>
    </lineage>
</organism>
<name>A0AAD1SAC1_PELCU</name>
<dbReference type="Proteomes" id="UP001295444">
    <property type="component" value="Chromosome 05"/>
</dbReference>
<evidence type="ECO:0000313" key="2">
    <source>
        <dbReference type="Proteomes" id="UP001295444"/>
    </source>
</evidence>
<keyword evidence="2" id="KW-1185">Reference proteome</keyword>
<sequence>MITWRKKKLDDLSKADNELDEKFIKLEEENRKLWHKVADLEDRSRRNNARFRGVQESVEANKIVEYITTLCTILLPSMDKSCWGIERAHRLPKPARFTLDIPRDIIVCFYRYTEKEALFSAIRKISILPIPYEAVTVYTDLSLCFQYNAATERLKVWEPLELYTGELLQWEAVCGVKRPIAA</sequence>
<reference evidence="1" key="1">
    <citation type="submission" date="2022-03" db="EMBL/GenBank/DDBJ databases">
        <authorList>
            <person name="Alioto T."/>
            <person name="Alioto T."/>
            <person name="Gomez Garrido J."/>
        </authorList>
    </citation>
    <scope>NUCLEOTIDE SEQUENCE</scope>
</reference>
<proteinExistence type="predicted"/>